<dbReference type="SMART" id="SM00421">
    <property type="entry name" value="HTH_LUXR"/>
    <property type="match status" value="1"/>
</dbReference>
<dbReference type="InterPro" id="IPR027417">
    <property type="entry name" value="P-loop_NTPase"/>
</dbReference>
<evidence type="ECO:0000259" key="4">
    <source>
        <dbReference type="PROSITE" id="PS50043"/>
    </source>
</evidence>
<dbReference type="STRING" id="335541.Swol_1080"/>
<protein>
    <submittedName>
        <fullName evidence="5">ATP-dependent transcriptional regulator-like protein</fullName>
    </submittedName>
</protein>
<dbReference type="InterPro" id="IPR036388">
    <property type="entry name" value="WH-like_DNA-bd_sf"/>
</dbReference>
<name>Q0AY14_SYNWW</name>
<dbReference type="KEGG" id="swo:Swol_1080"/>
<dbReference type="PANTHER" id="PTHR44688">
    <property type="entry name" value="DNA-BINDING TRANSCRIPTIONAL ACTIVATOR DEVR_DOSR"/>
    <property type="match status" value="1"/>
</dbReference>
<dbReference type="AlphaFoldDB" id="Q0AY14"/>
<dbReference type="OrthoDB" id="9789465at2"/>
<accession>Q0AY14</accession>
<dbReference type="HOGENOM" id="CLU_006325_4_0_9"/>
<evidence type="ECO:0000256" key="3">
    <source>
        <dbReference type="ARBA" id="ARBA00023163"/>
    </source>
</evidence>
<dbReference type="GO" id="GO:0006355">
    <property type="term" value="P:regulation of DNA-templated transcription"/>
    <property type="evidence" value="ECO:0007669"/>
    <property type="project" value="InterPro"/>
</dbReference>
<dbReference type="EMBL" id="CP000448">
    <property type="protein sequence ID" value="ABI68390.1"/>
    <property type="molecule type" value="Genomic_DNA"/>
</dbReference>
<evidence type="ECO:0000256" key="2">
    <source>
        <dbReference type="ARBA" id="ARBA00023125"/>
    </source>
</evidence>
<dbReference type="SUPFAM" id="SSF52540">
    <property type="entry name" value="P-loop containing nucleoside triphosphate hydrolases"/>
    <property type="match status" value="1"/>
</dbReference>
<keyword evidence="1" id="KW-0805">Transcription regulation</keyword>
<reference evidence="6" key="1">
    <citation type="journal article" date="2010" name="Environ. Microbiol.">
        <title>The genome of Syntrophomonas wolfei: new insights into syntrophic metabolism and biohydrogen production.</title>
        <authorList>
            <person name="Sieber J.R."/>
            <person name="Sims D.R."/>
            <person name="Han C."/>
            <person name="Kim E."/>
            <person name="Lykidis A."/>
            <person name="Lapidus A.L."/>
            <person name="McDonnald E."/>
            <person name="Rohlin L."/>
            <person name="Culley D.E."/>
            <person name="Gunsalus R."/>
            <person name="McInerney M.J."/>
        </authorList>
    </citation>
    <scope>NUCLEOTIDE SEQUENCE [LARGE SCALE GENOMIC DNA]</scope>
    <source>
        <strain evidence="6">DSM 2245B / Goettingen</strain>
    </source>
</reference>
<dbReference type="eggNOG" id="COG2909">
    <property type="taxonomic scope" value="Bacteria"/>
</dbReference>
<dbReference type="RefSeq" id="WP_011640494.1">
    <property type="nucleotide sequence ID" value="NC_008346.1"/>
</dbReference>
<keyword evidence="2" id="KW-0238">DNA-binding</keyword>
<dbReference type="PROSITE" id="PS50043">
    <property type="entry name" value="HTH_LUXR_2"/>
    <property type="match status" value="1"/>
</dbReference>
<evidence type="ECO:0000256" key="1">
    <source>
        <dbReference type="ARBA" id="ARBA00023015"/>
    </source>
</evidence>
<dbReference type="SUPFAM" id="SSF46894">
    <property type="entry name" value="C-terminal effector domain of the bipartite response regulators"/>
    <property type="match status" value="1"/>
</dbReference>
<dbReference type="Gene3D" id="1.10.10.10">
    <property type="entry name" value="Winged helix-like DNA-binding domain superfamily/Winged helix DNA-binding domain"/>
    <property type="match status" value="1"/>
</dbReference>
<sequence length="823" mass="93221">MGTGKSNSNELHYYSDRLKRKLEQIHLVPVTIVEAPSGYGKTTAIRDFLQNSLSQGTPIYWFTAMDEKPSAAFRRLCREIEKIDRYAGERLVKIGLPNAGTIGEASEALRLVQCKHETYLVIDNFHFLQDALPPAFFLALLEHGGQGLHVIIVTQMLKRDTLSIVAGHGLLHITVSDMRLNTRDICRYYALANVKITLEDAQEVERYTEGWIIAVYLQLSTFLETGTFSDTPGILALMEHLVWDKLTEEQQNFLLYLSPFEMVSVQQSCSLIGCDTLPEYALEAFASPFIHYDPTERQYEVHSILTELFIQKRGERGPAFERQCLLQAGDFCRDEGQTARALGFYMQIRDYERMLSLDLSEMNLEIINAVPFTELALDIAQNCPAEIKKKYILNMLRIAWILFMAGMNEQFEILMDELHTMPELLDNSDLLREWLLLSSYRNFPNLAEMTVIVRQAAPLFKSQYSQVILPTTLWCFGNYSPLTEFYTKPGEADRQADVLEEYITIYSRLTNGHGSGADALFRAELAYQRGNLNDAEILAYKAAFLAESKQQSVVLLGAAILLAHVALHKADTVGWERAIASMEHAASFDRQDTFVIRSVIDIIRGVLLNEFQNHMSIADWLQNADFEDRRLSPAVINIALFVHLVFLLHQGEFARVIGTAQAVRPAEGLLSPYGDIFACFLMATSHMALGNRVQAAAFVEDAARKALPDGLVSPFASYSQLLGDLVDEVIARDYPALLEKFKTVRKRFSQGWFTLREALFSGELPPDLTEREYEVAKLAATGLRNSEIAEKLVITESTVRSHMRTIFQKLQIDRRTRLAEKLK</sequence>
<dbReference type="Gene3D" id="1.25.40.10">
    <property type="entry name" value="Tetratricopeptide repeat domain"/>
    <property type="match status" value="1"/>
</dbReference>
<dbReference type="InterPro" id="IPR011990">
    <property type="entry name" value="TPR-like_helical_dom_sf"/>
</dbReference>
<dbReference type="GO" id="GO:0003677">
    <property type="term" value="F:DNA binding"/>
    <property type="evidence" value="ECO:0007669"/>
    <property type="project" value="UniProtKB-KW"/>
</dbReference>
<keyword evidence="6" id="KW-1185">Reference proteome</keyword>
<evidence type="ECO:0000313" key="5">
    <source>
        <dbReference type="EMBL" id="ABI68390.1"/>
    </source>
</evidence>
<evidence type="ECO:0000313" key="6">
    <source>
        <dbReference type="Proteomes" id="UP000001968"/>
    </source>
</evidence>
<dbReference type="CDD" id="cd06170">
    <property type="entry name" value="LuxR_C_like"/>
    <property type="match status" value="1"/>
</dbReference>
<keyword evidence="3" id="KW-0804">Transcription</keyword>
<feature type="domain" description="HTH luxR-type" evidence="4">
    <location>
        <begin position="761"/>
        <end position="823"/>
    </location>
</feature>
<proteinExistence type="predicted"/>
<dbReference type="PRINTS" id="PR00038">
    <property type="entry name" value="HTHLUXR"/>
</dbReference>
<dbReference type="InterPro" id="IPR016032">
    <property type="entry name" value="Sig_transdc_resp-reg_C-effctor"/>
</dbReference>
<dbReference type="PANTHER" id="PTHR44688:SF16">
    <property type="entry name" value="DNA-BINDING TRANSCRIPTIONAL ACTIVATOR DEVR_DOSR"/>
    <property type="match status" value="1"/>
</dbReference>
<dbReference type="InterPro" id="IPR000792">
    <property type="entry name" value="Tscrpt_reg_LuxR_C"/>
</dbReference>
<dbReference type="Proteomes" id="UP000001968">
    <property type="component" value="Chromosome"/>
</dbReference>
<organism evidence="5 6">
    <name type="scientific">Syntrophomonas wolfei subsp. wolfei (strain DSM 2245B / Goettingen)</name>
    <dbReference type="NCBI Taxonomy" id="335541"/>
    <lineage>
        <taxon>Bacteria</taxon>
        <taxon>Bacillati</taxon>
        <taxon>Bacillota</taxon>
        <taxon>Clostridia</taxon>
        <taxon>Eubacteriales</taxon>
        <taxon>Syntrophomonadaceae</taxon>
        <taxon>Syntrophomonas</taxon>
    </lineage>
</organism>
<dbReference type="Pfam" id="PF00196">
    <property type="entry name" value="GerE"/>
    <property type="match status" value="1"/>
</dbReference>
<gene>
    <name evidence="5" type="ordered locus">Swol_1080</name>
</gene>